<dbReference type="EMBL" id="BKCJ011560556">
    <property type="protein sequence ID" value="GFD41842.1"/>
    <property type="molecule type" value="Genomic_DNA"/>
</dbReference>
<name>A0A699W1P0_TANCI</name>
<feature type="non-terminal residue" evidence="1">
    <location>
        <position position="55"/>
    </location>
</feature>
<reference evidence="1" key="1">
    <citation type="journal article" date="2019" name="Sci. Rep.">
        <title>Draft genome of Tanacetum cinerariifolium, the natural source of mosquito coil.</title>
        <authorList>
            <person name="Yamashiro T."/>
            <person name="Shiraishi A."/>
            <person name="Satake H."/>
            <person name="Nakayama K."/>
        </authorList>
    </citation>
    <scope>NUCLEOTIDE SEQUENCE</scope>
</reference>
<organism evidence="1">
    <name type="scientific">Tanacetum cinerariifolium</name>
    <name type="common">Dalmatian daisy</name>
    <name type="synonym">Chrysanthemum cinerariifolium</name>
    <dbReference type="NCBI Taxonomy" id="118510"/>
    <lineage>
        <taxon>Eukaryota</taxon>
        <taxon>Viridiplantae</taxon>
        <taxon>Streptophyta</taxon>
        <taxon>Embryophyta</taxon>
        <taxon>Tracheophyta</taxon>
        <taxon>Spermatophyta</taxon>
        <taxon>Magnoliopsida</taxon>
        <taxon>eudicotyledons</taxon>
        <taxon>Gunneridae</taxon>
        <taxon>Pentapetalae</taxon>
        <taxon>asterids</taxon>
        <taxon>campanulids</taxon>
        <taxon>Asterales</taxon>
        <taxon>Asteraceae</taxon>
        <taxon>Asteroideae</taxon>
        <taxon>Anthemideae</taxon>
        <taxon>Anthemidinae</taxon>
        <taxon>Tanacetum</taxon>
    </lineage>
</organism>
<protein>
    <submittedName>
        <fullName evidence="1">Uncharacterized protein</fullName>
    </submittedName>
</protein>
<proteinExistence type="predicted"/>
<dbReference type="AlphaFoldDB" id="A0A699W1P0"/>
<gene>
    <name evidence="1" type="ORF">Tci_913811</name>
</gene>
<comment type="caution">
    <text evidence="1">The sequence shown here is derived from an EMBL/GenBank/DDBJ whole genome shotgun (WGS) entry which is preliminary data.</text>
</comment>
<sequence>MTCLCGLIWNSGLLEGDLGILGDGEVAIIGDLLYGTGLCGIPCRRANAEYVGLVI</sequence>
<evidence type="ECO:0000313" key="1">
    <source>
        <dbReference type="EMBL" id="GFD41842.1"/>
    </source>
</evidence>
<accession>A0A699W1P0</accession>